<dbReference type="EMBL" id="JAYMRP010000006">
    <property type="protein sequence ID" value="MFB8772936.1"/>
    <property type="molecule type" value="Genomic_DNA"/>
</dbReference>
<dbReference type="PANTHER" id="PTHR48079:SF9">
    <property type="entry name" value="PUTATIVE-RELATED"/>
    <property type="match status" value="1"/>
</dbReference>
<dbReference type="InterPro" id="IPR001509">
    <property type="entry name" value="Epimerase_deHydtase"/>
</dbReference>
<dbReference type="InterPro" id="IPR051783">
    <property type="entry name" value="NAD(P)-dependent_oxidoreduct"/>
</dbReference>
<name>A0ABV5E847_9ACTN</name>
<dbReference type="SUPFAM" id="SSF51735">
    <property type="entry name" value="NAD(P)-binding Rossmann-fold domains"/>
    <property type="match status" value="1"/>
</dbReference>
<dbReference type="InterPro" id="IPR036291">
    <property type="entry name" value="NAD(P)-bd_dom_sf"/>
</dbReference>
<feature type="domain" description="NAD-dependent epimerase/dehydratase" evidence="1">
    <location>
        <begin position="3"/>
        <end position="74"/>
    </location>
</feature>
<dbReference type="PANTHER" id="PTHR48079">
    <property type="entry name" value="PROTEIN YEEZ"/>
    <property type="match status" value="1"/>
</dbReference>
<evidence type="ECO:0000259" key="1">
    <source>
        <dbReference type="Pfam" id="PF01370"/>
    </source>
</evidence>
<comment type="caution">
    <text evidence="2">The sequence shown here is derived from an EMBL/GenBank/DDBJ whole genome shotgun (WGS) entry which is preliminary data.</text>
</comment>
<dbReference type="CDD" id="cd05262">
    <property type="entry name" value="SDR_a7"/>
    <property type="match status" value="1"/>
</dbReference>
<protein>
    <submittedName>
        <fullName evidence="2">SDR family oxidoreductase</fullName>
    </submittedName>
</protein>
<gene>
    <name evidence="2" type="ORF">VSS16_09350</name>
</gene>
<reference evidence="2 3" key="1">
    <citation type="submission" date="2024-01" db="EMBL/GenBank/DDBJ databases">
        <title>Genome mining of biosynthetic gene clusters to explore secondary metabolites of Streptomyces sp.</title>
        <authorList>
            <person name="Baig A."/>
            <person name="Ajitkumar Shintre N."/>
            <person name="Kumar H."/>
            <person name="Anbarasu A."/>
            <person name="Ramaiah S."/>
        </authorList>
    </citation>
    <scope>NUCLEOTIDE SEQUENCE [LARGE SCALE GENOMIC DNA]</scope>
    <source>
        <strain evidence="2 3">A57</strain>
    </source>
</reference>
<sequence length="283" mass="29036">MRVFVTGATGHVGSAVVRELLEAGHEVVGLARSDGSAAALADVGAGVHRGSLDDLDSLRSGAEAADGVVHLAFKHDFSDYAGAVATELRAVEAMGAALEGSGKPFVVTSGTLTAGDWPRGEAEDRAVAFAGRGVRASAVRLPPSVHSDADRHGFVPMLIGVARDKGVSAYLGDGTNRWPAVHTLDAARLFRLALEGAPAGARLVAAGDEGVPFREIAEVIGRRLDVPVAGISPEEGEGHFGFLSLAVGTDNPASGAETGELLGWRPEHPGLLSDLAAGHYFEV</sequence>
<keyword evidence="3" id="KW-1185">Reference proteome</keyword>
<dbReference type="Pfam" id="PF01370">
    <property type="entry name" value="Epimerase"/>
    <property type="match status" value="1"/>
</dbReference>
<proteinExistence type="predicted"/>
<dbReference type="Gene3D" id="3.40.50.720">
    <property type="entry name" value="NAD(P)-binding Rossmann-like Domain"/>
    <property type="match status" value="1"/>
</dbReference>
<evidence type="ECO:0000313" key="2">
    <source>
        <dbReference type="EMBL" id="MFB8772936.1"/>
    </source>
</evidence>
<dbReference type="Proteomes" id="UP001585080">
    <property type="component" value="Unassembled WGS sequence"/>
</dbReference>
<organism evidence="2 3">
    <name type="scientific">Streptomyces broussonetiae</name>
    <dbReference type="NCBI Taxonomy" id="2686304"/>
    <lineage>
        <taxon>Bacteria</taxon>
        <taxon>Bacillati</taxon>
        <taxon>Actinomycetota</taxon>
        <taxon>Actinomycetes</taxon>
        <taxon>Kitasatosporales</taxon>
        <taxon>Streptomycetaceae</taxon>
        <taxon>Streptomyces</taxon>
    </lineage>
</organism>
<dbReference type="RefSeq" id="WP_376731833.1">
    <property type="nucleotide sequence ID" value="NZ_JAYMRP010000006.1"/>
</dbReference>
<accession>A0ABV5E847</accession>
<evidence type="ECO:0000313" key="3">
    <source>
        <dbReference type="Proteomes" id="UP001585080"/>
    </source>
</evidence>